<feature type="transmembrane region" description="Helical" evidence="1">
    <location>
        <begin position="423"/>
        <end position="441"/>
    </location>
</feature>
<proteinExistence type="predicted"/>
<name>A0A518BUZ0_9BACT</name>
<dbReference type="InterPro" id="IPR029787">
    <property type="entry name" value="Nucleotide_cyclase"/>
</dbReference>
<reference evidence="3 4" key="1">
    <citation type="submission" date="2019-02" db="EMBL/GenBank/DDBJ databases">
        <title>Deep-cultivation of Planctomycetes and their phenomic and genomic characterization uncovers novel biology.</title>
        <authorList>
            <person name="Wiegand S."/>
            <person name="Jogler M."/>
            <person name="Boedeker C."/>
            <person name="Pinto D."/>
            <person name="Vollmers J."/>
            <person name="Rivas-Marin E."/>
            <person name="Kohn T."/>
            <person name="Peeters S.H."/>
            <person name="Heuer A."/>
            <person name="Rast P."/>
            <person name="Oberbeckmann S."/>
            <person name="Bunk B."/>
            <person name="Jeske O."/>
            <person name="Meyerdierks A."/>
            <person name="Storesund J.E."/>
            <person name="Kallscheuer N."/>
            <person name="Luecker S."/>
            <person name="Lage O.M."/>
            <person name="Pohl T."/>
            <person name="Merkel B.J."/>
            <person name="Hornburger P."/>
            <person name="Mueller R.-W."/>
            <person name="Bruemmer F."/>
            <person name="Labrenz M."/>
            <person name="Spormann A.M."/>
            <person name="Op den Camp H."/>
            <person name="Overmann J."/>
            <person name="Amann R."/>
            <person name="Jetten M.S.M."/>
            <person name="Mascher T."/>
            <person name="Medema M.H."/>
            <person name="Devos D.P."/>
            <person name="Kaster A.-K."/>
            <person name="Ovreas L."/>
            <person name="Rohde M."/>
            <person name="Galperin M.Y."/>
            <person name="Jogler C."/>
        </authorList>
    </citation>
    <scope>NUCLEOTIDE SEQUENCE [LARGE SCALE GENOMIC DNA]</scope>
    <source>
        <strain evidence="3 4">Pan265</strain>
    </source>
</reference>
<dbReference type="InterPro" id="IPR050697">
    <property type="entry name" value="Adenylyl/Guanylyl_Cyclase_3/4"/>
</dbReference>
<keyword evidence="1" id="KW-0472">Membrane</keyword>
<dbReference type="AlphaFoldDB" id="A0A518BUZ0"/>
<dbReference type="GO" id="GO:0004016">
    <property type="term" value="F:adenylate cyclase activity"/>
    <property type="evidence" value="ECO:0007669"/>
    <property type="project" value="UniProtKB-EC"/>
</dbReference>
<organism evidence="3 4">
    <name type="scientific">Mucisphaera calidilacus</name>
    <dbReference type="NCBI Taxonomy" id="2527982"/>
    <lineage>
        <taxon>Bacteria</taxon>
        <taxon>Pseudomonadati</taxon>
        <taxon>Planctomycetota</taxon>
        <taxon>Phycisphaerae</taxon>
        <taxon>Phycisphaerales</taxon>
        <taxon>Phycisphaeraceae</taxon>
        <taxon>Mucisphaera</taxon>
    </lineage>
</organism>
<accession>A0A518BUZ0</accession>
<dbReference type="SMART" id="SM00044">
    <property type="entry name" value="CYCc"/>
    <property type="match status" value="1"/>
</dbReference>
<dbReference type="Proteomes" id="UP000320386">
    <property type="component" value="Chromosome"/>
</dbReference>
<dbReference type="InterPro" id="IPR001054">
    <property type="entry name" value="A/G_cyclase"/>
</dbReference>
<evidence type="ECO:0000313" key="3">
    <source>
        <dbReference type="EMBL" id="QDU70786.1"/>
    </source>
</evidence>
<keyword evidence="4" id="KW-1185">Reference proteome</keyword>
<dbReference type="InterPro" id="IPR007890">
    <property type="entry name" value="CHASE2"/>
</dbReference>
<dbReference type="KEGG" id="mcad:Pan265_06230"/>
<feature type="transmembrane region" description="Helical" evidence="1">
    <location>
        <begin position="12"/>
        <end position="33"/>
    </location>
</feature>
<feature type="domain" description="Guanylate cyclase" evidence="2">
    <location>
        <begin position="514"/>
        <end position="645"/>
    </location>
</feature>
<dbReference type="EC" id="4.6.1.1" evidence="3"/>
<dbReference type="Pfam" id="PF00211">
    <property type="entry name" value="Guanylate_cyc"/>
    <property type="match status" value="1"/>
</dbReference>
<dbReference type="EMBL" id="CP036280">
    <property type="protein sequence ID" value="QDU70786.1"/>
    <property type="molecule type" value="Genomic_DNA"/>
</dbReference>
<dbReference type="GO" id="GO:0035556">
    <property type="term" value="P:intracellular signal transduction"/>
    <property type="evidence" value="ECO:0007669"/>
    <property type="project" value="InterPro"/>
</dbReference>
<dbReference type="CDD" id="cd07302">
    <property type="entry name" value="CHD"/>
    <property type="match status" value="1"/>
</dbReference>
<dbReference type="Pfam" id="PF05226">
    <property type="entry name" value="CHASE2"/>
    <property type="match status" value="1"/>
</dbReference>
<feature type="transmembrane region" description="Helical" evidence="1">
    <location>
        <begin position="447"/>
        <end position="470"/>
    </location>
</feature>
<dbReference type="SMART" id="SM01080">
    <property type="entry name" value="CHASE2"/>
    <property type="match status" value="1"/>
</dbReference>
<dbReference type="PANTHER" id="PTHR43081:SF1">
    <property type="entry name" value="ADENYLATE CYCLASE, TERMINAL-DIFFERENTIATION SPECIFIC"/>
    <property type="match status" value="1"/>
</dbReference>
<evidence type="ECO:0000259" key="2">
    <source>
        <dbReference type="PROSITE" id="PS50125"/>
    </source>
</evidence>
<evidence type="ECO:0000256" key="1">
    <source>
        <dbReference type="SAM" id="Phobius"/>
    </source>
</evidence>
<keyword evidence="1" id="KW-1133">Transmembrane helix</keyword>
<dbReference type="PANTHER" id="PTHR43081">
    <property type="entry name" value="ADENYLATE CYCLASE, TERMINAL-DIFFERENTIATION SPECIFIC-RELATED"/>
    <property type="match status" value="1"/>
</dbReference>
<evidence type="ECO:0000313" key="4">
    <source>
        <dbReference type="Proteomes" id="UP000320386"/>
    </source>
</evidence>
<protein>
    <submittedName>
        <fullName evidence="3">Adenylate cyclase 1</fullName>
        <ecNumber evidence="3">4.6.1.1</ecNumber>
    </submittedName>
</protein>
<dbReference type="RefSeq" id="WP_145444934.1">
    <property type="nucleotide sequence ID" value="NZ_CP036280.1"/>
</dbReference>
<dbReference type="PROSITE" id="PS50125">
    <property type="entry name" value="GUANYLATE_CYCLASE_2"/>
    <property type="match status" value="1"/>
</dbReference>
<feature type="transmembrane region" description="Helical" evidence="1">
    <location>
        <begin position="397"/>
        <end position="416"/>
    </location>
</feature>
<keyword evidence="1" id="KW-0812">Transmembrane</keyword>
<dbReference type="OrthoDB" id="9806704at2"/>
<keyword evidence="3" id="KW-0456">Lyase</keyword>
<gene>
    <name evidence="3" type="primary">cyaA</name>
    <name evidence="3" type="ORF">Pan265_06230</name>
</gene>
<sequence>MARRRAKITYGRAWVTFVVAALSGVAVVLLHWAEPRFLTPIEQYNYDILIQQRGEVPVIDDRLVLLGLDNGDTDFFNGLRDLYFSDNQDDRDELAEMFGGRTLPAELMARDSSTQTELLRLVHGRFMEVCAEMGVAAVVWDVAFDSPRSPDIDAIFMNGLRGVPSFLAVEGRVVQEKGDASASGRSGRAVEVRALVERYRVGSPTDVADLWPVPYFRVGELRPHAPIMASATGGGHVAYTLESDGVMRRTPVLTNANNRLFPSLPFAAALRALDPQGSGATAERIQRDGRSIVIPLEEGERRIPLDEEGRMLINFFPDWFERAEVRSYYKVWEDVAAWPEDFAATYRGKVLVIGETASYTNDLVTTPLDYDLPGVMALTSAMNTIVTGAFISPTPRWVVSGLTVLIGLVLGGVFLVRSLWLSVVVTAAVGVSLVVASPALFWSSNAIFFPVALPLITTLIAATAATLAALSRAYRWATRLSTVLSRLVSPALLEELYKHGITRRSLAPVRAEITVLFVDIAGFTSLSEVVEPEELSEFLTVWYEEAMAVLVENHGTLDKFLGDGVLAYFGAPEPLEDKVAWAARAAIGLQERFDAISDRLSKSRKTLRIRAGLCTGYATVGYLGGDRFAAYTILGRAVNMAARLEQNCVPGQVTIEKKTWAHLEGRFVMEPLEPIVAKGIDRPIEAWRLVREMTPDERLGETADSDSASV</sequence>
<dbReference type="GO" id="GO:0009190">
    <property type="term" value="P:cyclic nucleotide biosynthetic process"/>
    <property type="evidence" value="ECO:0007669"/>
    <property type="project" value="InterPro"/>
</dbReference>
<dbReference type="SUPFAM" id="SSF55073">
    <property type="entry name" value="Nucleotide cyclase"/>
    <property type="match status" value="1"/>
</dbReference>
<dbReference type="Gene3D" id="3.30.70.1230">
    <property type="entry name" value="Nucleotide cyclase"/>
    <property type="match status" value="1"/>
</dbReference>